<reference evidence="1" key="1">
    <citation type="submission" date="2014-11" db="EMBL/GenBank/DDBJ databases">
        <authorList>
            <person name="Amaro Gonzalez C."/>
        </authorList>
    </citation>
    <scope>NUCLEOTIDE SEQUENCE</scope>
</reference>
<reference evidence="1" key="2">
    <citation type="journal article" date="2015" name="Fish Shellfish Immunol.">
        <title>Early steps in the European eel (Anguilla anguilla)-Vibrio vulnificus interaction in the gills: Role of the RtxA13 toxin.</title>
        <authorList>
            <person name="Callol A."/>
            <person name="Pajuelo D."/>
            <person name="Ebbesson L."/>
            <person name="Teles M."/>
            <person name="MacKenzie S."/>
            <person name="Amaro C."/>
        </authorList>
    </citation>
    <scope>NUCLEOTIDE SEQUENCE</scope>
</reference>
<protein>
    <submittedName>
        <fullName evidence="1">Uncharacterized protein</fullName>
    </submittedName>
</protein>
<organism evidence="1">
    <name type="scientific">Anguilla anguilla</name>
    <name type="common">European freshwater eel</name>
    <name type="synonym">Muraena anguilla</name>
    <dbReference type="NCBI Taxonomy" id="7936"/>
    <lineage>
        <taxon>Eukaryota</taxon>
        <taxon>Metazoa</taxon>
        <taxon>Chordata</taxon>
        <taxon>Craniata</taxon>
        <taxon>Vertebrata</taxon>
        <taxon>Euteleostomi</taxon>
        <taxon>Actinopterygii</taxon>
        <taxon>Neopterygii</taxon>
        <taxon>Teleostei</taxon>
        <taxon>Anguilliformes</taxon>
        <taxon>Anguillidae</taxon>
        <taxon>Anguilla</taxon>
    </lineage>
</organism>
<name>A0A0E9R4B2_ANGAN</name>
<dbReference type="EMBL" id="GBXM01085287">
    <property type="protein sequence ID" value="JAH23290.1"/>
    <property type="molecule type" value="Transcribed_RNA"/>
</dbReference>
<proteinExistence type="predicted"/>
<dbReference type="AlphaFoldDB" id="A0A0E9R4B2"/>
<sequence length="43" mass="4882">MSLAKVEVGALLCPFIDTTKRVNLHFHEYIYRVALSLIMCLTA</sequence>
<evidence type="ECO:0000313" key="1">
    <source>
        <dbReference type="EMBL" id="JAH23290.1"/>
    </source>
</evidence>
<accession>A0A0E9R4B2</accession>